<evidence type="ECO:0000313" key="5">
    <source>
        <dbReference type="Proteomes" id="UP000036867"/>
    </source>
</evidence>
<comment type="subcellular location">
    <subcellularLocation>
        <location evidence="1">Membrane</location>
    </subcellularLocation>
</comment>
<sequence>MRKENLLKKIESVQKETQFSGTIFTKQGTDLRASMSYGYANRSEKIENEVDTKYGIASGCKVFTAIAICQLIEKGELSFESKLQDCLKFEFPHFDENITVHHLLTHTSGVPDYFDEEVMNDFEELWIKTPMYHIRKLQDFLPLFQNEEMKYPAGAKFQYNNSGYILLGLIIEHVSGLSFSDYVETNIFQRAGMLDSGYFEMDALPAKTAIGYIDFSDGTWKTNIYSLPVKGGADGGAYVTATDMMKLWESLTNYDLLNEHMTMLMLTPHANEEEGLSYGYGIWIEINDGDIYKYLLMGYDPGVNFHAVFNPKQDLKIVVCANTSVGAYKMISRIEELLLFSKS</sequence>
<dbReference type="InterPro" id="IPR012338">
    <property type="entry name" value="Beta-lactam/transpept-like"/>
</dbReference>
<evidence type="ECO:0000259" key="3">
    <source>
        <dbReference type="Pfam" id="PF00144"/>
    </source>
</evidence>
<evidence type="ECO:0000313" key="4">
    <source>
        <dbReference type="EMBL" id="KOO48988.1"/>
    </source>
</evidence>
<dbReference type="EMBL" id="LILB01000005">
    <property type="protein sequence ID" value="KOO48988.1"/>
    <property type="molecule type" value="Genomic_DNA"/>
</dbReference>
<dbReference type="AlphaFoldDB" id="A0A0M0LE67"/>
<reference evidence="5" key="1">
    <citation type="submission" date="2015-08" db="EMBL/GenBank/DDBJ databases">
        <title>Fjat-10028 dsm 16317.</title>
        <authorList>
            <person name="Liu B."/>
            <person name="Wang J."/>
            <person name="Zhu Y."/>
            <person name="Liu G."/>
            <person name="Chen Q."/>
            <person name="Chen Z."/>
            <person name="Lan J."/>
            <person name="Che J."/>
            <person name="Ge C."/>
            <person name="Shi H."/>
            <person name="Pan Z."/>
            <person name="Liu X."/>
        </authorList>
    </citation>
    <scope>NUCLEOTIDE SEQUENCE [LARGE SCALE GENOMIC DNA]</scope>
    <source>
        <strain evidence="5">DSM 16317</strain>
    </source>
</reference>
<dbReference type="GO" id="GO:0016020">
    <property type="term" value="C:membrane"/>
    <property type="evidence" value="ECO:0007669"/>
    <property type="project" value="UniProtKB-SubCell"/>
</dbReference>
<dbReference type="PATRIC" id="fig|263475.3.peg.3504"/>
<keyword evidence="5" id="KW-1185">Reference proteome</keyword>
<dbReference type="Pfam" id="PF00144">
    <property type="entry name" value="Beta-lactamase"/>
    <property type="match status" value="1"/>
</dbReference>
<dbReference type="RefSeq" id="WP_053417181.1">
    <property type="nucleotide sequence ID" value="NZ_LILB01000005.1"/>
</dbReference>
<keyword evidence="2" id="KW-0472">Membrane</keyword>
<dbReference type="GeneID" id="301136687"/>
<dbReference type="InterPro" id="IPR001466">
    <property type="entry name" value="Beta-lactam-related"/>
</dbReference>
<organism evidence="4 5">
    <name type="scientific">Viridibacillus arvi</name>
    <dbReference type="NCBI Taxonomy" id="263475"/>
    <lineage>
        <taxon>Bacteria</taxon>
        <taxon>Bacillati</taxon>
        <taxon>Bacillota</taxon>
        <taxon>Bacilli</taxon>
        <taxon>Bacillales</taxon>
        <taxon>Caryophanaceae</taxon>
        <taxon>Viridibacillus</taxon>
    </lineage>
</organism>
<dbReference type="PANTHER" id="PTHR46825:SF11">
    <property type="entry name" value="PENICILLIN-BINDING PROTEIN 4"/>
    <property type="match status" value="1"/>
</dbReference>
<dbReference type="Gene3D" id="3.40.710.10">
    <property type="entry name" value="DD-peptidase/beta-lactamase superfamily"/>
    <property type="match status" value="1"/>
</dbReference>
<evidence type="ECO:0000256" key="2">
    <source>
        <dbReference type="ARBA" id="ARBA00023136"/>
    </source>
</evidence>
<evidence type="ECO:0000256" key="1">
    <source>
        <dbReference type="ARBA" id="ARBA00004370"/>
    </source>
</evidence>
<name>A0A0M0LE67_9BACL</name>
<dbReference type="InterPro" id="IPR050491">
    <property type="entry name" value="AmpC-like"/>
</dbReference>
<dbReference type="OrthoDB" id="9803467at2"/>
<gene>
    <name evidence="4" type="ORF">AMD00_11335</name>
</gene>
<dbReference type="STRING" id="263475.AMD00_11335"/>
<dbReference type="PANTHER" id="PTHR46825">
    <property type="entry name" value="D-ALANYL-D-ALANINE-CARBOXYPEPTIDASE/ENDOPEPTIDASE AMPH"/>
    <property type="match status" value="1"/>
</dbReference>
<feature type="domain" description="Beta-lactamase-related" evidence="3">
    <location>
        <begin position="36"/>
        <end position="326"/>
    </location>
</feature>
<dbReference type="Proteomes" id="UP000036867">
    <property type="component" value="Unassembled WGS sequence"/>
</dbReference>
<protein>
    <submittedName>
        <fullName evidence="4">Penicillin-binding protein</fullName>
    </submittedName>
</protein>
<comment type="caution">
    <text evidence="4">The sequence shown here is derived from an EMBL/GenBank/DDBJ whole genome shotgun (WGS) entry which is preliminary data.</text>
</comment>
<dbReference type="SUPFAM" id="SSF56601">
    <property type="entry name" value="beta-lactamase/transpeptidase-like"/>
    <property type="match status" value="1"/>
</dbReference>
<proteinExistence type="predicted"/>
<accession>A0A0M0LE67</accession>